<feature type="non-terminal residue" evidence="2">
    <location>
        <position position="1"/>
    </location>
</feature>
<evidence type="ECO:0000256" key="1">
    <source>
        <dbReference type="SAM" id="MobiDB-lite"/>
    </source>
</evidence>
<reference evidence="2 3" key="1">
    <citation type="journal article" date="2019" name="Int. J. Syst. Evol. Microbiol.">
        <title>The Global Catalogue of Microorganisms (GCM) 10K type strain sequencing project: providing services to taxonomists for standard genome sequencing and annotation.</title>
        <authorList>
            <consortium name="The Broad Institute Genomics Platform"/>
            <consortium name="The Broad Institute Genome Sequencing Center for Infectious Disease"/>
            <person name="Wu L."/>
            <person name="Ma J."/>
        </authorList>
    </citation>
    <scope>NUCLEOTIDE SEQUENCE [LARGE SCALE GENOMIC DNA]</scope>
    <source>
        <strain evidence="2 3">CGMCC 1.3239</strain>
    </source>
</reference>
<dbReference type="EMBL" id="JBHSWW010000273">
    <property type="protein sequence ID" value="MFC6754461.1"/>
    <property type="molecule type" value="Genomic_DNA"/>
</dbReference>
<accession>A0ABD5SDN8</accession>
<feature type="region of interest" description="Disordered" evidence="1">
    <location>
        <begin position="1"/>
        <end position="22"/>
    </location>
</feature>
<evidence type="ECO:0000313" key="2">
    <source>
        <dbReference type="EMBL" id="MFC6754461.1"/>
    </source>
</evidence>
<proteinExistence type="predicted"/>
<protein>
    <submittedName>
        <fullName evidence="2">Uncharacterized protein</fullName>
    </submittedName>
</protein>
<organism evidence="2 3">
    <name type="scientific">Halorubrum tibetense</name>
    <dbReference type="NCBI Taxonomy" id="175631"/>
    <lineage>
        <taxon>Archaea</taxon>
        <taxon>Methanobacteriati</taxon>
        <taxon>Methanobacteriota</taxon>
        <taxon>Stenosarchaea group</taxon>
        <taxon>Halobacteria</taxon>
        <taxon>Halobacteriales</taxon>
        <taxon>Haloferacaceae</taxon>
        <taxon>Halorubrum</taxon>
    </lineage>
</organism>
<sequence>SRRACERPTGASQPARDAGSVLISTDPARLGRREVRGGVVQCGGSVDRRDVRDHRLVGHL</sequence>
<evidence type="ECO:0000313" key="3">
    <source>
        <dbReference type="Proteomes" id="UP001596442"/>
    </source>
</evidence>
<dbReference type="AlphaFoldDB" id="A0ABD5SDN8"/>
<gene>
    <name evidence="2" type="ORF">ACFQEU_13470</name>
</gene>
<dbReference type="RefSeq" id="WP_379782971.1">
    <property type="nucleotide sequence ID" value="NZ_JBHSWW010000273.1"/>
</dbReference>
<comment type="caution">
    <text evidence="2">The sequence shown here is derived from an EMBL/GenBank/DDBJ whole genome shotgun (WGS) entry which is preliminary data.</text>
</comment>
<name>A0ABD5SDN8_9EURY</name>
<dbReference type="Proteomes" id="UP001596442">
    <property type="component" value="Unassembled WGS sequence"/>
</dbReference>
<keyword evidence="3" id="KW-1185">Reference proteome</keyword>